<dbReference type="InterPro" id="IPR001873">
    <property type="entry name" value="ENaC"/>
</dbReference>
<evidence type="ECO:0000256" key="6">
    <source>
        <dbReference type="ARBA" id="ARBA00022989"/>
    </source>
</evidence>
<evidence type="ECO:0000256" key="10">
    <source>
        <dbReference type="ARBA" id="ARBA00023201"/>
    </source>
</evidence>
<comment type="subcellular location">
    <subcellularLocation>
        <location evidence="1">Membrane</location>
        <topology evidence="1">Multi-pass membrane protein</topology>
    </subcellularLocation>
</comment>
<comment type="similarity">
    <text evidence="2 12">Belongs to the amiloride-sensitive sodium channel (TC 1.A.6) family.</text>
</comment>
<keyword evidence="5 12" id="KW-0812">Transmembrane</keyword>
<keyword evidence="3 12" id="KW-0813">Transport</keyword>
<sequence>MRIEIHNPKDIPDPERNGFNIFPGYKSHITFSQTIIGRLPLPYKDKCFSYADNQGLFMESQMRCIQACIQEYNYMQCGCVEPLSPSKADLTKCNVINSTVLCCLDKVLNNLAFYGHNCKCPLPCLTTYYNKQQTSAKWPSKASFLQKSTI</sequence>
<evidence type="ECO:0000256" key="3">
    <source>
        <dbReference type="ARBA" id="ARBA00022448"/>
    </source>
</evidence>
<evidence type="ECO:0000256" key="1">
    <source>
        <dbReference type="ARBA" id="ARBA00004141"/>
    </source>
</evidence>
<evidence type="ECO:0000256" key="12">
    <source>
        <dbReference type="RuleBase" id="RU000679"/>
    </source>
</evidence>
<evidence type="ECO:0000256" key="8">
    <source>
        <dbReference type="ARBA" id="ARBA00023065"/>
    </source>
</evidence>
<dbReference type="Gene3D" id="2.60.470.10">
    <property type="entry name" value="Acid-sensing ion channels like domains"/>
    <property type="match status" value="1"/>
</dbReference>
<dbReference type="PRINTS" id="PR01078">
    <property type="entry name" value="AMINACHANNEL"/>
</dbReference>
<proteinExistence type="inferred from homology"/>
<gene>
    <name evidence="13" type="primary">mec-10_4</name>
    <name evidence="13" type="ORF">CEXT_182791</name>
</gene>
<comment type="caution">
    <text evidence="13">The sequence shown here is derived from an EMBL/GenBank/DDBJ whole genome shotgun (WGS) entry which is preliminary data.</text>
</comment>
<dbReference type="Pfam" id="PF00858">
    <property type="entry name" value="ASC"/>
    <property type="match status" value="1"/>
</dbReference>
<dbReference type="GO" id="GO:0005886">
    <property type="term" value="C:plasma membrane"/>
    <property type="evidence" value="ECO:0007669"/>
    <property type="project" value="TreeGrafter"/>
</dbReference>
<dbReference type="PANTHER" id="PTHR11690">
    <property type="entry name" value="AMILORIDE-SENSITIVE SODIUM CHANNEL-RELATED"/>
    <property type="match status" value="1"/>
</dbReference>
<evidence type="ECO:0000313" key="14">
    <source>
        <dbReference type="Proteomes" id="UP001054945"/>
    </source>
</evidence>
<dbReference type="GO" id="GO:0015280">
    <property type="term" value="F:ligand-gated sodium channel activity"/>
    <property type="evidence" value="ECO:0007669"/>
    <property type="project" value="TreeGrafter"/>
</dbReference>
<dbReference type="AlphaFoldDB" id="A0AAV4SZ07"/>
<evidence type="ECO:0000313" key="13">
    <source>
        <dbReference type="EMBL" id="GIY36858.1"/>
    </source>
</evidence>
<evidence type="ECO:0000256" key="11">
    <source>
        <dbReference type="ARBA" id="ARBA00023303"/>
    </source>
</evidence>
<protein>
    <submittedName>
        <fullName evidence="13">Degenerin mec-10</fullName>
    </submittedName>
</protein>
<evidence type="ECO:0000256" key="7">
    <source>
        <dbReference type="ARBA" id="ARBA00023053"/>
    </source>
</evidence>
<evidence type="ECO:0000256" key="2">
    <source>
        <dbReference type="ARBA" id="ARBA00007193"/>
    </source>
</evidence>
<keyword evidence="14" id="KW-1185">Reference proteome</keyword>
<keyword evidence="7" id="KW-0915">Sodium</keyword>
<keyword evidence="6" id="KW-1133">Transmembrane helix</keyword>
<keyword evidence="8 12" id="KW-0406">Ion transport</keyword>
<evidence type="ECO:0000256" key="5">
    <source>
        <dbReference type="ARBA" id="ARBA00022692"/>
    </source>
</evidence>
<dbReference type="PANTHER" id="PTHR11690:SF248">
    <property type="entry name" value="PICKPOCKET 17, ISOFORM A"/>
    <property type="match status" value="1"/>
</dbReference>
<keyword evidence="11 12" id="KW-0407">Ion channel</keyword>
<dbReference type="Proteomes" id="UP001054945">
    <property type="component" value="Unassembled WGS sequence"/>
</dbReference>
<evidence type="ECO:0000256" key="4">
    <source>
        <dbReference type="ARBA" id="ARBA00022461"/>
    </source>
</evidence>
<keyword evidence="10 12" id="KW-0739">Sodium transport</keyword>
<reference evidence="13 14" key="1">
    <citation type="submission" date="2021-06" db="EMBL/GenBank/DDBJ databases">
        <title>Caerostris extrusa draft genome.</title>
        <authorList>
            <person name="Kono N."/>
            <person name="Arakawa K."/>
        </authorList>
    </citation>
    <scope>NUCLEOTIDE SEQUENCE [LARGE SCALE GENOMIC DNA]</scope>
</reference>
<dbReference type="EMBL" id="BPLR01010099">
    <property type="protein sequence ID" value="GIY36858.1"/>
    <property type="molecule type" value="Genomic_DNA"/>
</dbReference>
<accession>A0AAV4SZ07</accession>
<keyword evidence="4 12" id="KW-0894">Sodium channel</keyword>
<keyword evidence="9" id="KW-0472">Membrane</keyword>
<name>A0AAV4SZ07_CAEEX</name>
<evidence type="ECO:0000256" key="9">
    <source>
        <dbReference type="ARBA" id="ARBA00023136"/>
    </source>
</evidence>
<organism evidence="13 14">
    <name type="scientific">Caerostris extrusa</name>
    <name type="common">Bark spider</name>
    <name type="synonym">Caerostris bankana</name>
    <dbReference type="NCBI Taxonomy" id="172846"/>
    <lineage>
        <taxon>Eukaryota</taxon>
        <taxon>Metazoa</taxon>
        <taxon>Ecdysozoa</taxon>
        <taxon>Arthropoda</taxon>
        <taxon>Chelicerata</taxon>
        <taxon>Arachnida</taxon>
        <taxon>Araneae</taxon>
        <taxon>Araneomorphae</taxon>
        <taxon>Entelegynae</taxon>
        <taxon>Araneoidea</taxon>
        <taxon>Araneidae</taxon>
        <taxon>Caerostris</taxon>
    </lineage>
</organism>